<protein>
    <submittedName>
        <fullName evidence="1">Uncharacterized protein</fullName>
    </submittedName>
</protein>
<evidence type="ECO:0000313" key="1">
    <source>
        <dbReference type="EMBL" id="MBP2071097.1"/>
    </source>
</evidence>
<organism evidence="1 2">
    <name type="scientific">Thermoanaerobacterium butyriciformans</name>
    <dbReference type="NCBI Taxonomy" id="1702242"/>
    <lineage>
        <taxon>Bacteria</taxon>
        <taxon>Bacillati</taxon>
        <taxon>Bacillota</taxon>
        <taxon>Clostridia</taxon>
        <taxon>Thermoanaerobacterales</taxon>
        <taxon>Thermoanaerobacteraceae</taxon>
        <taxon>Thermoanaerobacterium</taxon>
    </lineage>
</organism>
<reference evidence="1" key="1">
    <citation type="submission" date="2021-03" db="EMBL/GenBank/DDBJ databases">
        <title>Genomic Encyclopedia of Type Strains, Phase IV (KMG-IV): sequencing the most valuable type-strain genomes for metagenomic binning, comparative biology and taxonomic classification.</title>
        <authorList>
            <person name="Goeker M."/>
        </authorList>
    </citation>
    <scope>NUCLEOTIDE SEQUENCE</scope>
    <source>
        <strain evidence="1">DSM 101588</strain>
    </source>
</reference>
<dbReference type="EMBL" id="JAGGLT010000005">
    <property type="protein sequence ID" value="MBP2071097.1"/>
    <property type="molecule type" value="Genomic_DNA"/>
</dbReference>
<proteinExistence type="predicted"/>
<name>A0ABS4NBP4_9THEO</name>
<comment type="caution">
    <text evidence="1">The sequence shown here is derived from an EMBL/GenBank/DDBJ whole genome shotgun (WGS) entry which is preliminary data.</text>
</comment>
<dbReference type="RefSeq" id="WP_209453051.1">
    <property type="nucleotide sequence ID" value="NZ_JAGGLT010000005.1"/>
</dbReference>
<sequence length="66" mass="7674">MDREKEISEIMDFVERYKESMASQMVVSRLLGDKGAKVNEETIDKLRNRIANAAEDDLEACYYIIK</sequence>
<gene>
    <name evidence="1" type="ORF">J2Z80_000598</name>
</gene>
<keyword evidence="2" id="KW-1185">Reference proteome</keyword>
<evidence type="ECO:0000313" key="2">
    <source>
        <dbReference type="Proteomes" id="UP001166402"/>
    </source>
</evidence>
<accession>A0ABS4NBP4</accession>
<dbReference type="Proteomes" id="UP001166402">
    <property type="component" value="Unassembled WGS sequence"/>
</dbReference>